<dbReference type="Proteomes" id="UP001498771">
    <property type="component" value="Unassembled WGS sequence"/>
</dbReference>
<dbReference type="RefSeq" id="XP_064767404.1">
    <property type="nucleotide sequence ID" value="XM_064911148.1"/>
</dbReference>
<dbReference type="EMBL" id="JBBJBU010000008">
    <property type="protein sequence ID" value="KAK7204371.1"/>
    <property type="molecule type" value="Genomic_DNA"/>
</dbReference>
<keyword evidence="2" id="KW-1185">Reference proteome</keyword>
<gene>
    <name evidence="1" type="ORF">BZA70DRAFT_268219</name>
</gene>
<evidence type="ECO:0000313" key="2">
    <source>
        <dbReference type="Proteomes" id="UP001498771"/>
    </source>
</evidence>
<dbReference type="GeneID" id="90036660"/>
<protein>
    <submittedName>
        <fullName evidence="1">Uncharacterized protein</fullName>
    </submittedName>
</protein>
<proteinExistence type="predicted"/>
<sequence>MYSTRRPIVRLRAVIECSCACRARFSSTRMASSSSSSATEAGLAKVLPSANFVAQIGRQFQPAIKPRAMQQDLSALVEVQDANTELEGLKARFGDGRRLVAYLRVLERGMQEETSAEKIKSASVAGMMATSALIQKITATGVVLGNQYALGRKCLGEVMSRDAETRARAREVLVKLRETNLPLAYFVCGNLFMSSEQYDRARAEYESGIRAAEAHVDASEADDAKFYDYDREADFSCMVQSHLMLGQLGERTKDVRLARRHYEAGLELRAVSGEKLAPLEVAAANYLSIVAEWEYNPRAMEHYGMKSAMAGNVYGILATVRVGKRFDEDSRWARKWQEVLTVQSMLASDMHLTLQSPELKPVYVTKALKGR</sequence>
<organism evidence="1 2">
    <name type="scientific">Myxozyma melibiosi</name>
    <dbReference type="NCBI Taxonomy" id="54550"/>
    <lineage>
        <taxon>Eukaryota</taxon>
        <taxon>Fungi</taxon>
        <taxon>Dikarya</taxon>
        <taxon>Ascomycota</taxon>
        <taxon>Saccharomycotina</taxon>
        <taxon>Lipomycetes</taxon>
        <taxon>Lipomycetales</taxon>
        <taxon>Lipomycetaceae</taxon>
        <taxon>Myxozyma</taxon>
    </lineage>
</organism>
<reference evidence="1 2" key="1">
    <citation type="submission" date="2024-03" db="EMBL/GenBank/DDBJ databases">
        <title>Genome-scale model development and genomic sequencing of the oleaginous clade Lipomyces.</title>
        <authorList>
            <consortium name="Lawrence Berkeley National Laboratory"/>
            <person name="Czajka J.J."/>
            <person name="Han Y."/>
            <person name="Kim J."/>
            <person name="Mondo S.J."/>
            <person name="Hofstad B.A."/>
            <person name="Robles A."/>
            <person name="Haridas S."/>
            <person name="Riley R."/>
            <person name="LaButti K."/>
            <person name="Pangilinan J."/>
            <person name="Andreopoulos W."/>
            <person name="Lipzen A."/>
            <person name="Yan J."/>
            <person name="Wang M."/>
            <person name="Ng V."/>
            <person name="Grigoriev I.V."/>
            <person name="Spatafora J.W."/>
            <person name="Magnuson J.K."/>
            <person name="Baker S.E."/>
            <person name="Pomraning K.R."/>
        </authorList>
    </citation>
    <scope>NUCLEOTIDE SEQUENCE [LARGE SCALE GENOMIC DNA]</scope>
    <source>
        <strain evidence="1 2">Phaff 52-87</strain>
    </source>
</reference>
<comment type="caution">
    <text evidence="1">The sequence shown here is derived from an EMBL/GenBank/DDBJ whole genome shotgun (WGS) entry which is preliminary data.</text>
</comment>
<name>A0ABR1F3E8_9ASCO</name>
<evidence type="ECO:0000313" key="1">
    <source>
        <dbReference type="EMBL" id="KAK7204371.1"/>
    </source>
</evidence>
<accession>A0ABR1F3E8</accession>